<protein>
    <submittedName>
        <fullName evidence="2">Uncharacterized protein</fullName>
    </submittedName>
</protein>
<gene>
    <name evidence="2" type="ORF">ODALV1_LOCUS8796</name>
</gene>
<evidence type="ECO:0000256" key="1">
    <source>
        <dbReference type="SAM" id="MobiDB-lite"/>
    </source>
</evidence>
<keyword evidence="3" id="KW-1185">Reference proteome</keyword>
<evidence type="ECO:0000313" key="2">
    <source>
        <dbReference type="EMBL" id="CAL8094504.1"/>
    </source>
</evidence>
<accession>A0ABP1QFT3</accession>
<organism evidence="2 3">
    <name type="scientific">Orchesella dallaii</name>
    <dbReference type="NCBI Taxonomy" id="48710"/>
    <lineage>
        <taxon>Eukaryota</taxon>
        <taxon>Metazoa</taxon>
        <taxon>Ecdysozoa</taxon>
        <taxon>Arthropoda</taxon>
        <taxon>Hexapoda</taxon>
        <taxon>Collembola</taxon>
        <taxon>Entomobryomorpha</taxon>
        <taxon>Entomobryoidea</taxon>
        <taxon>Orchesellidae</taxon>
        <taxon>Orchesellinae</taxon>
        <taxon>Orchesella</taxon>
    </lineage>
</organism>
<comment type="caution">
    <text evidence="2">The sequence shown here is derived from an EMBL/GenBank/DDBJ whole genome shotgun (WGS) entry which is preliminary data.</text>
</comment>
<reference evidence="2 3" key="1">
    <citation type="submission" date="2024-08" db="EMBL/GenBank/DDBJ databases">
        <authorList>
            <person name="Cucini C."/>
            <person name="Frati F."/>
        </authorList>
    </citation>
    <scope>NUCLEOTIDE SEQUENCE [LARGE SCALE GENOMIC DNA]</scope>
</reference>
<sequence length="139" mass="16225">MEDKLKRECKAYVEKTFKTFDKFGSASMPKDDVKNLLKIIIPDFVYEEHCEELTELLAQYVKASKYTVHNKTTNQFEVKYLDNTVDFPSVLGITVHFLKKIECKGQNNFAHQTVVKGKDFPGKNQSVAHERRESKRKLY</sequence>
<dbReference type="Proteomes" id="UP001642540">
    <property type="component" value="Unassembled WGS sequence"/>
</dbReference>
<feature type="region of interest" description="Disordered" evidence="1">
    <location>
        <begin position="120"/>
        <end position="139"/>
    </location>
</feature>
<evidence type="ECO:0000313" key="3">
    <source>
        <dbReference type="Proteomes" id="UP001642540"/>
    </source>
</evidence>
<name>A0ABP1QFT3_9HEXA</name>
<proteinExistence type="predicted"/>
<dbReference type="EMBL" id="CAXLJM020000027">
    <property type="protein sequence ID" value="CAL8094504.1"/>
    <property type="molecule type" value="Genomic_DNA"/>
</dbReference>